<accession>A0A8S1MD44</accession>
<protein>
    <recommendedName>
        <fullName evidence="5">Mini antigen</fullName>
    </recommendedName>
</protein>
<feature type="transmembrane region" description="Helical" evidence="1">
    <location>
        <begin position="218"/>
        <end position="238"/>
    </location>
</feature>
<dbReference type="Proteomes" id="UP000692954">
    <property type="component" value="Unassembled WGS sequence"/>
</dbReference>
<dbReference type="EMBL" id="CAJJDN010000035">
    <property type="protein sequence ID" value="CAD8076622.1"/>
    <property type="molecule type" value="Genomic_DNA"/>
</dbReference>
<feature type="chain" id="PRO_5035729231" description="Mini antigen" evidence="2">
    <location>
        <begin position="21"/>
        <end position="263"/>
    </location>
</feature>
<keyword evidence="1" id="KW-1133">Transmembrane helix</keyword>
<gene>
    <name evidence="3" type="ORF">PSON_ATCC_30995.1.T0350063</name>
</gene>
<dbReference type="AlphaFoldDB" id="A0A8S1MD44"/>
<keyword evidence="1" id="KW-0812">Transmembrane</keyword>
<keyword evidence="4" id="KW-1185">Reference proteome</keyword>
<organism evidence="3 4">
    <name type="scientific">Paramecium sonneborni</name>
    <dbReference type="NCBI Taxonomy" id="65129"/>
    <lineage>
        <taxon>Eukaryota</taxon>
        <taxon>Sar</taxon>
        <taxon>Alveolata</taxon>
        <taxon>Ciliophora</taxon>
        <taxon>Intramacronucleata</taxon>
        <taxon>Oligohymenophorea</taxon>
        <taxon>Peniculida</taxon>
        <taxon>Parameciidae</taxon>
        <taxon>Paramecium</taxon>
    </lineage>
</organism>
<evidence type="ECO:0000313" key="3">
    <source>
        <dbReference type="EMBL" id="CAD8076622.1"/>
    </source>
</evidence>
<proteinExistence type="predicted"/>
<keyword evidence="2" id="KW-0732">Signal</keyword>
<name>A0A8S1MD44_9CILI</name>
<evidence type="ECO:0000313" key="4">
    <source>
        <dbReference type="Proteomes" id="UP000692954"/>
    </source>
</evidence>
<evidence type="ECO:0008006" key="5">
    <source>
        <dbReference type="Google" id="ProtNLM"/>
    </source>
</evidence>
<evidence type="ECO:0000256" key="1">
    <source>
        <dbReference type="SAM" id="Phobius"/>
    </source>
</evidence>
<keyword evidence="1" id="KW-0472">Membrane</keyword>
<reference evidence="3" key="1">
    <citation type="submission" date="2021-01" db="EMBL/GenBank/DDBJ databases">
        <authorList>
            <consortium name="Genoscope - CEA"/>
            <person name="William W."/>
        </authorList>
    </citation>
    <scope>NUCLEOTIDE SEQUENCE</scope>
</reference>
<comment type="caution">
    <text evidence="3">The sequence shown here is derived from an EMBL/GenBank/DDBJ whole genome shotgun (WGS) entry which is preliminary data.</text>
</comment>
<evidence type="ECO:0000256" key="2">
    <source>
        <dbReference type="SAM" id="SignalP"/>
    </source>
</evidence>
<sequence length="263" mass="28892">MKTYIFLLAVISVSFQKLIAENQCVCEELGQADCALSGCVWSDSCNSKSADCATYTSQAACDEVTECAWTNDGICATFTKCEDYAVTDPTQCVSKDLSCTISPSTTGQYQCKSMPKCSEQTDQAMCKALYICKWDNGGCQVKGCADNQLSGTCFFVFEDGFTGFRICKKDEATSACSDADEAYIQTLNAQNCFISTSGTYYWNGSSCSVCSGSSSNSYILAFIGFIVMVMFQFNIHIYQIIDSQFLIKIQQIQTILSKFKNCF</sequence>
<feature type="signal peptide" evidence="2">
    <location>
        <begin position="1"/>
        <end position="20"/>
    </location>
</feature>